<comment type="caution">
    <text evidence="7">The sequence shown here is derived from an EMBL/GenBank/DDBJ whole genome shotgun (WGS) entry which is preliminary data.</text>
</comment>
<evidence type="ECO:0000313" key="7">
    <source>
        <dbReference type="EMBL" id="MFC6671089.1"/>
    </source>
</evidence>
<gene>
    <name evidence="7" type="ORF">ACFQDL_14200</name>
</gene>
<dbReference type="Gene3D" id="2.40.50.100">
    <property type="match status" value="1"/>
</dbReference>
<evidence type="ECO:0000256" key="3">
    <source>
        <dbReference type="ARBA" id="ARBA00022519"/>
    </source>
</evidence>
<keyword evidence="7" id="KW-0547">Nucleotide-binding</keyword>
<keyword evidence="8" id="KW-1185">Reference proteome</keyword>
<dbReference type="InterPro" id="IPR013611">
    <property type="entry name" value="Transp-assoc_OB_typ2"/>
</dbReference>
<dbReference type="Proteomes" id="UP001596422">
    <property type="component" value="Unassembled WGS sequence"/>
</dbReference>
<dbReference type="PANTHER" id="PTHR42781">
    <property type="entry name" value="SPERMIDINE/PUTRESCINE IMPORT ATP-BINDING PROTEIN POTA"/>
    <property type="match status" value="1"/>
</dbReference>
<dbReference type="PANTHER" id="PTHR42781:SF5">
    <property type="entry name" value="PUTRESCINE TRANSPORT ATP-BINDING PROTEIN POTG"/>
    <property type="match status" value="1"/>
</dbReference>
<dbReference type="InterPro" id="IPR008995">
    <property type="entry name" value="Mo/tungstate-bd_C_term_dom"/>
</dbReference>
<keyword evidence="2" id="KW-1003">Cell membrane</keyword>
<keyword evidence="5" id="KW-0472">Membrane</keyword>
<keyword evidence="1" id="KW-0813">Transport</keyword>
<sequence length="224" mass="25127">MASASGPARALIKRPKLLLLDEPLGALDKKLREETQFELINIQENLGVTFMVVTHDQEEAMTLSTRIGVMNQGRIVQIGEPHDLYEYPQNRFVAQFVGSVNLFEGLVTEDEPDYVRIHSPEAGASFYVNHGISCAPGQKVWTAVRPEKIRISREQPDSADNCVSGTVDEVAYMGSLSVFRVLLPGGRQVRVTKPNMARRFDERLRYRDRVYLSWGADSCVVLTS</sequence>
<evidence type="ECO:0000256" key="2">
    <source>
        <dbReference type="ARBA" id="ARBA00022475"/>
    </source>
</evidence>
<evidence type="ECO:0000256" key="4">
    <source>
        <dbReference type="ARBA" id="ARBA00022967"/>
    </source>
</evidence>
<feature type="domain" description="Transport-associated OB type 2" evidence="6">
    <location>
        <begin position="143"/>
        <end position="222"/>
    </location>
</feature>
<keyword evidence="3" id="KW-0997">Cell inner membrane</keyword>
<keyword evidence="7" id="KW-0067">ATP-binding</keyword>
<organism evidence="7 8">
    <name type="scientific">Marinobacterium aestuariivivens</name>
    <dbReference type="NCBI Taxonomy" id="1698799"/>
    <lineage>
        <taxon>Bacteria</taxon>
        <taxon>Pseudomonadati</taxon>
        <taxon>Pseudomonadota</taxon>
        <taxon>Gammaproteobacteria</taxon>
        <taxon>Oceanospirillales</taxon>
        <taxon>Oceanospirillaceae</taxon>
        <taxon>Marinobacterium</taxon>
    </lineage>
</organism>
<dbReference type="EMBL" id="JBHSWE010000001">
    <property type="protein sequence ID" value="MFC6671089.1"/>
    <property type="molecule type" value="Genomic_DNA"/>
</dbReference>
<dbReference type="GO" id="GO:0005524">
    <property type="term" value="F:ATP binding"/>
    <property type="evidence" value="ECO:0007669"/>
    <property type="project" value="UniProtKB-KW"/>
</dbReference>
<evidence type="ECO:0000313" key="8">
    <source>
        <dbReference type="Proteomes" id="UP001596422"/>
    </source>
</evidence>
<dbReference type="Pfam" id="PF08402">
    <property type="entry name" value="TOBE_2"/>
    <property type="match status" value="1"/>
</dbReference>
<evidence type="ECO:0000256" key="1">
    <source>
        <dbReference type="ARBA" id="ARBA00022448"/>
    </source>
</evidence>
<dbReference type="InterPro" id="IPR050093">
    <property type="entry name" value="ABC_SmlMolc_Importer"/>
</dbReference>
<accession>A0ABW2A0Z7</accession>
<evidence type="ECO:0000256" key="5">
    <source>
        <dbReference type="ARBA" id="ARBA00023136"/>
    </source>
</evidence>
<keyword evidence="4" id="KW-1278">Translocase</keyword>
<protein>
    <submittedName>
        <fullName evidence="7">ABC transporter ATP-binding protein</fullName>
    </submittedName>
</protein>
<name>A0ABW2A0Z7_9GAMM</name>
<reference evidence="8" key="1">
    <citation type="journal article" date="2019" name="Int. J. Syst. Evol. Microbiol.">
        <title>The Global Catalogue of Microorganisms (GCM) 10K type strain sequencing project: providing services to taxonomists for standard genome sequencing and annotation.</title>
        <authorList>
            <consortium name="The Broad Institute Genomics Platform"/>
            <consortium name="The Broad Institute Genome Sequencing Center for Infectious Disease"/>
            <person name="Wu L."/>
            <person name="Ma J."/>
        </authorList>
    </citation>
    <scope>NUCLEOTIDE SEQUENCE [LARGE SCALE GENOMIC DNA]</scope>
    <source>
        <strain evidence="8">NBRC 111756</strain>
    </source>
</reference>
<dbReference type="Gene3D" id="3.40.50.300">
    <property type="entry name" value="P-loop containing nucleotide triphosphate hydrolases"/>
    <property type="match status" value="1"/>
</dbReference>
<dbReference type="SUPFAM" id="SSF50331">
    <property type="entry name" value="MOP-like"/>
    <property type="match status" value="1"/>
</dbReference>
<dbReference type="SUPFAM" id="SSF52540">
    <property type="entry name" value="P-loop containing nucleoside triphosphate hydrolases"/>
    <property type="match status" value="1"/>
</dbReference>
<dbReference type="InterPro" id="IPR027417">
    <property type="entry name" value="P-loop_NTPase"/>
</dbReference>
<proteinExistence type="predicted"/>
<evidence type="ECO:0000259" key="6">
    <source>
        <dbReference type="Pfam" id="PF08402"/>
    </source>
</evidence>